<evidence type="ECO:0008006" key="4">
    <source>
        <dbReference type="Google" id="ProtNLM"/>
    </source>
</evidence>
<organism evidence="2 3">
    <name type="scientific">Sanguibacteroides justesenii</name>
    <dbReference type="NCBI Taxonomy" id="1547597"/>
    <lineage>
        <taxon>Bacteria</taxon>
        <taxon>Pseudomonadati</taxon>
        <taxon>Bacteroidota</taxon>
        <taxon>Bacteroidia</taxon>
        <taxon>Bacteroidales</taxon>
        <taxon>Porphyromonadaceae</taxon>
        <taxon>Sanguibacteroides</taxon>
    </lineage>
</organism>
<feature type="chain" id="PRO_5002166964" description="Porin" evidence="1">
    <location>
        <begin position="22"/>
        <end position="376"/>
    </location>
</feature>
<accession>A0A0C3MGP1</accession>
<evidence type="ECO:0000313" key="2">
    <source>
        <dbReference type="EMBL" id="KIO45673.1"/>
    </source>
</evidence>
<protein>
    <recommendedName>
        <fullName evidence="4">Porin</fullName>
    </recommendedName>
</protein>
<keyword evidence="3" id="KW-1185">Reference proteome</keyword>
<keyword evidence="1" id="KW-0732">Signal</keyword>
<evidence type="ECO:0000256" key="1">
    <source>
        <dbReference type="SAM" id="SignalP"/>
    </source>
</evidence>
<proteinExistence type="predicted"/>
<dbReference type="AlphaFoldDB" id="A0A0C3MGP1"/>
<comment type="caution">
    <text evidence="2">The sequence shown here is derived from an EMBL/GenBank/DDBJ whole genome shotgun (WGS) entry which is preliminary data.</text>
</comment>
<reference evidence="2 3" key="1">
    <citation type="submission" date="2014-07" db="EMBL/GenBank/DDBJ databases">
        <title>Porphyromonadaceae bacterium OUH 308042 = ATCC BAA-2681 = DSM 28342 draft genome.</title>
        <authorList>
            <person name="Sydenham T.V."/>
            <person name="Hasman H."/>
            <person name="Justensen U.S."/>
        </authorList>
    </citation>
    <scope>NUCLEOTIDE SEQUENCE [LARGE SCALE GENOMIC DNA]</scope>
    <source>
        <strain evidence="2 3">OUH 308042</strain>
    </source>
</reference>
<dbReference type="Proteomes" id="UP000031980">
    <property type="component" value="Unassembled WGS sequence"/>
</dbReference>
<feature type="signal peptide" evidence="1">
    <location>
        <begin position="1"/>
        <end position="21"/>
    </location>
</feature>
<evidence type="ECO:0000313" key="3">
    <source>
        <dbReference type="Proteomes" id="UP000031980"/>
    </source>
</evidence>
<dbReference type="EMBL" id="JPIU01000037">
    <property type="protein sequence ID" value="KIO45673.1"/>
    <property type="molecule type" value="Genomic_DNA"/>
</dbReference>
<dbReference type="SUPFAM" id="SSF56935">
    <property type="entry name" value="Porins"/>
    <property type="match status" value="1"/>
</dbReference>
<sequence>MKNKYFYFMSCMLLFTLSLYATEKEKPKFKLGGALRFNYNFSDWNRGHRDRGGDFGFDVLRFTLAGSYKNILLDADYRFYSKDYGGPMLKYGWIGYRFNSKNQIQAGVTGVPFGIQPIGSHNFFLQITYYVGLEDDSDMGIKFVHKGEKWDYAIAFFKNADELLFGSDSEVTDDRYGYDVAGRNKEINQFNLQAFYKWGTYTLNKFGGSAEFGQLYNLDTRNNGTHYALALHYELYWKNLSLKTQLTTYAMYPKNKEGEERNVITMTAYGAPYLVAAKANIYTVGAGYTFNIDSKLIEKIQVYNDFGCLQKWDKLLKNSYQNVTGLLVVAGPVWLYVDYALGKNHAWLGPDWNGFGPGGASESWHARFNMNIGYYF</sequence>
<name>A0A0C3MGP1_9PORP</name>
<gene>
    <name evidence="2" type="ORF">BA92_04210</name>
</gene>